<sequence length="85" mass="9499">MTLKPMAFSSFAFLGIVLALVRKRCTEIYLPQKTGSFLFSSFLSTLMSEIPLRSYGTNQGEPKVHRHGTHHLCALAVIDESDQVQ</sequence>
<reference evidence="2" key="1">
    <citation type="submission" date="2019-12" db="EMBL/GenBank/DDBJ databases">
        <title>An insight into the sialome of adult female Ixodes ricinus ticks feeding for 6 days.</title>
        <authorList>
            <person name="Perner J."/>
            <person name="Ribeiro J.M.C."/>
        </authorList>
    </citation>
    <scope>NUCLEOTIDE SEQUENCE</scope>
    <source>
        <strain evidence="2">Semi-engorged</strain>
        <tissue evidence="2">Salivary glands</tissue>
    </source>
</reference>
<feature type="chain" id="PRO_5025629015" evidence="1">
    <location>
        <begin position="20"/>
        <end position="85"/>
    </location>
</feature>
<organism evidence="2">
    <name type="scientific">Ixodes ricinus</name>
    <name type="common">Common tick</name>
    <name type="synonym">Acarus ricinus</name>
    <dbReference type="NCBI Taxonomy" id="34613"/>
    <lineage>
        <taxon>Eukaryota</taxon>
        <taxon>Metazoa</taxon>
        <taxon>Ecdysozoa</taxon>
        <taxon>Arthropoda</taxon>
        <taxon>Chelicerata</taxon>
        <taxon>Arachnida</taxon>
        <taxon>Acari</taxon>
        <taxon>Parasitiformes</taxon>
        <taxon>Ixodida</taxon>
        <taxon>Ixodoidea</taxon>
        <taxon>Ixodidae</taxon>
        <taxon>Ixodinae</taxon>
        <taxon>Ixodes</taxon>
    </lineage>
</organism>
<evidence type="ECO:0000313" key="2">
    <source>
        <dbReference type="EMBL" id="MXU85327.1"/>
    </source>
</evidence>
<name>A0A6B0U848_IXORI</name>
<proteinExistence type="predicted"/>
<dbReference type="EMBL" id="GIFC01003244">
    <property type="protein sequence ID" value="MXU85327.1"/>
    <property type="molecule type" value="Transcribed_RNA"/>
</dbReference>
<keyword evidence="1" id="KW-0732">Signal</keyword>
<protein>
    <submittedName>
        <fullName evidence="2">Putative secreted protein</fullName>
    </submittedName>
</protein>
<accession>A0A6B0U848</accession>
<evidence type="ECO:0000256" key="1">
    <source>
        <dbReference type="SAM" id="SignalP"/>
    </source>
</evidence>
<feature type="signal peptide" evidence="1">
    <location>
        <begin position="1"/>
        <end position="19"/>
    </location>
</feature>
<dbReference type="AlphaFoldDB" id="A0A6B0U848"/>